<comment type="caution">
    <text evidence="4">The sequence shown here is derived from an EMBL/GenBank/DDBJ whole genome shotgun (WGS) entry which is preliminary data.</text>
</comment>
<dbReference type="InterPro" id="IPR050154">
    <property type="entry name" value="UbiB_kinase"/>
</dbReference>
<dbReference type="InterPro" id="IPR004147">
    <property type="entry name" value="ABC1_dom"/>
</dbReference>
<keyword evidence="2" id="KW-0472">Membrane</keyword>
<gene>
    <name evidence="4" type="ORF">DF220_01255</name>
</gene>
<dbReference type="Proteomes" id="UP000244978">
    <property type="component" value="Unassembled WGS sequence"/>
</dbReference>
<evidence type="ECO:0000256" key="2">
    <source>
        <dbReference type="SAM" id="Phobius"/>
    </source>
</evidence>
<dbReference type="AlphaFoldDB" id="A0A2U1SYB0"/>
<feature type="transmembrane region" description="Helical" evidence="2">
    <location>
        <begin position="533"/>
        <end position="554"/>
    </location>
</feature>
<evidence type="ECO:0000256" key="1">
    <source>
        <dbReference type="ARBA" id="ARBA00009670"/>
    </source>
</evidence>
<evidence type="ECO:0000259" key="3">
    <source>
        <dbReference type="Pfam" id="PF03109"/>
    </source>
</evidence>
<keyword evidence="5" id="KW-1185">Reference proteome</keyword>
<dbReference type="PANTHER" id="PTHR10566">
    <property type="entry name" value="CHAPERONE-ACTIVITY OF BC1 COMPLEX CABC1 -RELATED"/>
    <property type="match status" value="1"/>
</dbReference>
<reference evidence="5" key="1">
    <citation type="submission" date="2018-04" db="EMBL/GenBank/DDBJ databases">
        <authorList>
            <person name="Liu S."/>
            <person name="Wang Z."/>
            <person name="Li J."/>
        </authorList>
    </citation>
    <scope>NUCLEOTIDE SEQUENCE [LARGE SCALE GENOMIC DNA]</scope>
    <source>
        <strain evidence="5">S1194</strain>
    </source>
</reference>
<proteinExistence type="inferred from homology"/>
<dbReference type="SUPFAM" id="SSF56112">
    <property type="entry name" value="Protein kinase-like (PK-like)"/>
    <property type="match status" value="1"/>
</dbReference>
<dbReference type="PANTHER" id="PTHR10566:SF113">
    <property type="entry name" value="PROTEIN ACTIVITY OF BC1 COMPLEX KINASE 7, CHLOROPLASTIC"/>
    <property type="match status" value="1"/>
</dbReference>
<evidence type="ECO:0000313" key="4">
    <source>
        <dbReference type="EMBL" id="PWB96614.1"/>
    </source>
</evidence>
<protein>
    <submittedName>
        <fullName evidence="4">ABC transporter</fullName>
    </submittedName>
</protein>
<dbReference type="CDD" id="cd05121">
    <property type="entry name" value="ABC1_ADCK3-like"/>
    <property type="match status" value="1"/>
</dbReference>
<dbReference type="InterPro" id="IPR011009">
    <property type="entry name" value="Kinase-like_dom_sf"/>
</dbReference>
<name>A0A2U1SYB0_9MICO</name>
<dbReference type="Pfam" id="PF03109">
    <property type="entry name" value="ABC1"/>
    <property type="match status" value="1"/>
</dbReference>
<keyword evidence="2" id="KW-0812">Transmembrane</keyword>
<dbReference type="RefSeq" id="WP_108996755.1">
    <property type="nucleotide sequence ID" value="NZ_QEEX01000001.1"/>
</dbReference>
<feature type="domain" description="ABC1 atypical kinase-like" evidence="3">
    <location>
        <begin position="92"/>
        <end position="347"/>
    </location>
</feature>
<sequence length="561" mass="61529">MATDRHLRARYRKIMRFASRYILQEWWFEVLLPRIGLARISRRTRARRVSGIARHFQALAVELGGLMIKVGQFMSSRLDVLPPEITSELEGLQDEVPAAPFDDVRELAQADLGVPLERAYSFFDPSPLAAASLGQVHRAKLAPADAELVGFEHVVVKVQRPGIDAIVTVDLAALQKIAGWLNRVAFISRRVDLPALLREFASVSMEEIDYLHEGVNAERFADNFADNPAVLAPTVVWERTTRRVLTLSDVTAIKISDRESLRALGIDPAAVAEGLSSAMFDQIFTYGFFHADPHPGNIFVTPEAGPDSAWALTFVDFGMMGEVPESLREGLRSLVIAVAARDASGLVSSIRAMGMLLPSAESAPLELALGELFDRFGGMGFAELQNIDPSELKDFGDKFGRTMRSMPLQLPEDLLLIIRAVSLTSGVCTALNPSFNIWTAIEPYAARLTQQESGAAARDLVQQLLTTASDLARLPRQLDDLSTLIQRGQLAVRTPGLDRRIRSFENLARRVLSAIIFAGLLLGGIYLKQSEQVLGWVLIVGSGIPLINALFAGIGGRGRER</sequence>
<keyword evidence="2" id="KW-1133">Transmembrane helix</keyword>
<accession>A0A2U1SYB0</accession>
<evidence type="ECO:0000313" key="5">
    <source>
        <dbReference type="Proteomes" id="UP000244978"/>
    </source>
</evidence>
<feature type="transmembrane region" description="Helical" evidence="2">
    <location>
        <begin position="507"/>
        <end position="527"/>
    </location>
</feature>
<dbReference type="EMBL" id="QEEX01000001">
    <property type="protein sequence ID" value="PWB96614.1"/>
    <property type="molecule type" value="Genomic_DNA"/>
</dbReference>
<comment type="similarity">
    <text evidence="1">Belongs to the protein kinase superfamily. ADCK protein kinase family.</text>
</comment>
<organism evidence="4 5">
    <name type="scientific">Homoserinimonas hongtaonis</name>
    <dbReference type="NCBI Taxonomy" id="2079791"/>
    <lineage>
        <taxon>Bacteria</taxon>
        <taxon>Bacillati</taxon>
        <taxon>Actinomycetota</taxon>
        <taxon>Actinomycetes</taxon>
        <taxon>Micrococcales</taxon>
        <taxon>Microbacteriaceae</taxon>
        <taxon>Homoserinimonas</taxon>
    </lineage>
</organism>